<dbReference type="Proteomes" id="UP000000249">
    <property type="component" value="Chromosome 1"/>
</dbReference>
<name>A0A0H3ALN2_VIBC3</name>
<gene>
    <name evidence="3" type="ordered locus">VC0395_A1362</name>
</gene>
<organism evidence="3 4">
    <name type="scientific">Vibrio cholerae serotype O1 (strain ATCC 39541 / Classical Ogawa 395 / O395)</name>
    <dbReference type="NCBI Taxonomy" id="345073"/>
    <lineage>
        <taxon>Bacteria</taxon>
        <taxon>Pseudomonadati</taxon>
        <taxon>Pseudomonadota</taxon>
        <taxon>Gammaproteobacteria</taxon>
        <taxon>Vibrionales</taxon>
        <taxon>Vibrionaceae</taxon>
        <taxon>Vibrio</taxon>
    </lineage>
</organism>
<feature type="transmembrane region" description="Helical" evidence="2">
    <location>
        <begin position="28"/>
        <end position="52"/>
    </location>
</feature>
<dbReference type="EMBL" id="CP000627">
    <property type="protein sequence ID" value="ABQ21745.1"/>
    <property type="molecule type" value="Genomic_DNA"/>
</dbReference>
<protein>
    <recommendedName>
        <fullName evidence="5">Anti-phage defense ZorAB system ZorA</fullName>
    </recommendedName>
</protein>
<reference evidence="3 4" key="1">
    <citation type="submission" date="2007-03" db="EMBL/GenBank/DDBJ databases">
        <authorList>
            <person name="Heidelberg J."/>
        </authorList>
    </citation>
    <scope>NUCLEOTIDE SEQUENCE [LARGE SCALE GENOMIC DNA]</scope>
    <source>
        <strain evidence="4">ATCC 39541 / Classical Ogawa 395 / O395</strain>
    </source>
</reference>
<dbReference type="PATRIC" id="fig|345073.21.peg.1819"/>
<dbReference type="KEGG" id="vco:VC0395_A1362"/>
<feature type="transmembrane region" description="Helical" evidence="2">
    <location>
        <begin position="138"/>
        <end position="162"/>
    </location>
</feature>
<keyword evidence="2" id="KW-0472">Membrane</keyword>
<evidence type="ECO:0000256" key="2">
    <source>
        <dbReference type="SAM" id="Phobius"/>
    </source>
</evidence>
<keyword evidence="2" id="KW-0812">Transmembrane</keyword>
<feature type="coiled-coil region" evidence="1">
    <location>
        <begin position="626"/>
        <end position="664"/>
    </location>
</feature>
<evidence type="ECO:0000313" key="3">
    <source>
        <dbReference type="EMBL" id="ABQ21745.1"/>
    </source>
</evidence>
<dbReference type="SMR" id="A0A0H3ALN2"/>
<keyword evidence="1" id="KW-0175">Coiled coil</keyword>
<dbReference type="AlphaFoldDB" id="A0A0H3ALN2"/>
<evidence type="ECO:0008006" key="5">
    <source>
        <dbReference type="Google" id="ProtNLM"/>
    </source>
</evidence>
<dbReference type="OrthoDB" id="5149787at2"/>
<dbReference type="NCBIfam" id="NF033915">
    <property type="entry name" value="antiphage_ZorA_2"/>
    <property type="match status" value="1"/>
</dbReference>
<proteinExistence type="predicted"/>
<dbReference type="RefSeq" id="WP_000132365.1">
    <property type="nucleotide sequence ID" value="NC_009457.1"/>
</dbReference>
<evidence type="ECO:0000313" key="4">
    <source>
        <dbReference type="Proteomes" id="UP000000249"/>
    </source>
</evidence>
<sequence length="706" mass="77680">MTDSLNLSSLWPDLSSLNVMPPQTPEQLSALFVVILWGVALFFLIWSVAAFIRARQRVVWLNKSLDDAEKSTLSGVRNDLISRAEQKKDSVGHLWLEFDETLLEVKGADDVVRLHNTFDADYFFNSSSLAGGSTENRMIAVVPGFLTALGVIGTFVGLQLGLSDLNIAGNVDVNEMKNGVAGVINGAKIAFMTSVWGVLLSVAFNFIEKILEQIIRKKIKSLQNRIDRMFPRLSAEYQLQSIANNSQQSRESLQGLAEKIGEKMQESLIQATQGIQQGLESSLEKIMAPAINKLVDETSDGNQKALESVLQSFMEGFGQQGEQQRVAMDSASQNVNKTLESMSVSMAAFVNKLEVQQNASSEREKELISTISVQVSELVTQGNEQKRVLTEFVEKQVSELGEQLTKRELAASEREQKLASSMESTIKDLVENVSAQSQVLTDFVQNQVVQLTQTFSERDGMASQMEKERNDIFVNQTQAMKAGTDELLAQVKAATESQQITTNSIIEQGKQLQNSIDSSVSASARATESMQQSANELRVAADSMNVFGSNIKDAGNKLSGAVTEAVNSTKDLAEQNHLGAVKVQALREQLLEDTSKFSAIADQINNMLISAEQSFSTLRTTQNEFLAEQKGNLNELTSEMKRNVKELTEQMAQLLEDYAEQANGQTAEHLKVWANSSTQYAESMNTAVRAISSVVDEIQDKVSQHA</sequence>
<dbReference type="KEGG" id="vcr:VC395_1878"/>
<keyword evidence="2" id="KW-1133">Transmembrane helix</keyword>
<evidence type="ECO:0000256" key="1">
    <source>
        <dbReference type="SAM" id="Coils"/>
    </source>
</evidence>
<dbReference type="eggNOG" id="COG1511">
    <property type="taxonomic scope" value="Bacteria"/>
</dbReference>
<accession>A0A0H3ALN2</accession>